<dbReference type="PANTHER" id="PTHR46577">
    <property type="entry name" value="HTH-TYPE TRANSCRIPTIONAL REGULATORY PROTEIN GABR"/>
    <property type="match status" value="1"/>
</dbReference>
<dbReference type="PROSITE" id="PS50949">
    <property type="entry name" value="HTH_GNTR"/>
    <property type="match status" value="1"/>
</dbReference>
<keyword evidence="5" id="KW-0804">Transcription</keyword>
<dbReference type="Gene3D" id="3.40.640.10">
    <property type="entry name" value="Type I PLP-dependent aspartate aminotransferase-like (Major domain)"/>
    <property type="match status" value="1"/>
</dbReference>
<dbReference type="Gene3D" id="3.90.1150.10">
    <property type="entry name" value="Aspartate Aminotransferase, domain 1"/>
    <property type="match status" value="1"/>
</dbReference>
<dbReference type="InterPro" id="IPR036388">
    <property type="entry name" value="WH-like_DNA-bd_sf"/>
</dbReference>
<dbReference type="GO" id="GO:0008483">
    <property type="term" value="F:transaminase activity"/>
    <property type="evidence" value="ECO:0007669"/>
    <property type="project" value="UniProtKB-KW"/>
</dbReference>
<dbReference type="Pfam" id="PF00155">
    <property type="entry name" value="Aminotran_1_2"/>
    <property type="match status" value="1"/>
</dbReference>
<keyword evidence="3" id="KW-0805">Transcription regulation</keyword>
<dbReference type="Pfam" id="PF00392">
    <property type="entry name" value="GntR"/>
    <property type="match status" value="1"/>
</dbReference>
<evidence type="ECO:0000256" key="4">
    <source>
        <dbReference type="ARBA" id="ARBA00023125"/>
    </source>
</evidence>
<evidence type="ECO:0000256" key="5">
    <source>
        <dbReference type="ARBA" id="ARBA00023163"/>
    </source>
</evidence>
<accession>A0ABV5HQS9</accession>
<evidence type="ECO:0000259" key="6">
    <source>
        <dbReference type="PROSITE" id="PS50949"/>
    </source>
</evidence>
<keyword evidence="2" id="KW-0663">Pyridoxal phosphate</keyword>
<keyword evidence="4" id="KW-0238">DNA-binding</keyword>
<dbReference type="InterPro" id="IPR051446">
    <property type="entry name" value="HTH_trans_reg/aminotransferase"/>
</dbReference>
<name>A0ABV5HQS9_9VIBR</name>
<feature type="domain" description="HTH gntR-type" evidence="6">
    <location>
        <begin position="3"/>
        <end position="71"/>
    </location>
</feature>
<dbReference type="CDD" id="cd07377">
    <property type="entry name" value="WHTH_GntR"/>
    <property type="match status" value="1"/>
</dbReference>
<proteinExistence type="inferred from homology"/>
<dbReference type="InterPro" id="IPR036390">
    <property type="entry name" value="WH_DNA-bd_sf"/>
</dbReference>
<keyword evidence="7" id="KW-0808">Transferase</keyword>
<dbReference type="InterPro" id="IPR015424">
    <property type="entry name" value="PyrdxlP-dep_Trfase"/>
</dbReference>
<dbReference type="PANTHER" id="PTHR46577:SF1">
    <property type="entry name" value="HTH-TYPE TRANSCRIPTIONAL REGULATORY PROTEIN GABR"/>
    <property type="match status" value="1"/>
</dbReference>
<dbReference type="CDD" id="cd00609">
    <property type="entry name" value="AAT_like"/>
    <property type="match status" value="1"/>
</dbReference>
<gene>
    <name evidence="7" type="ORF">ACFFUV_16720</name>
</gene>
<evidence type="ECO:0000313" key="7">
    <source>
        <dbReference type="EMBL" id="MFB9136612.1"/>
    </source>
</evidence>
<dbReference type="InterPro" id="IPR015422">
    <property type="entry name" value="PyrdxlP-dep_Trfase_small"/>
</dbReference>
<keyword evidence="7" id="KW-0032">Aminotransferase</keyword>
<dbReference type="InterPro" id="IPR000524">
    <property type="entry name" value="Tscrpt_reg_HTH_GntR"/>
</dbReference>
<keyword evidence="8" id="KW-1185">Reference proteome</keyword>
<dbReference type="RefSeq" id="WP_390194878.1">
    <property type="nucleotide sequence ID" value="NZ_JBHMEP010000006.1"/>
</dbReference>
<dbReference type="InterPro" id="IPR015421">
    <property type="entry name" value="PyrdxlP-dep_Trfase_major"/>
</dbReference>
<dbReference type="InterPro" id="IPR004839">
    <property type="entry name" value="Aminotransferase_I/II_large"/>
</dbReference>
<evidence type="ECO:0000256" key="3">
    <source>
        <dbReference type="ARBA" id="ARBA00023015"/>
    </source>
</evidence>
<sequence>MSETKFRLIARKIEERIEQGEYPTHSKLPPHRIMADVLETTPTTIAKAYNLLADKGRVESFVGRGTFVKPANDVDPAPSLAEQGFDFSITQPYLPENLPFIKKAMEKVSRNLNLQQLTYIEHSGLDAHRQAAVEWAKRYGLEGGNTDNTLLTHGVQHSLSLLLTLLTSEGDCVAVEAQTYPGMIALGELLGRRLVGVKMDEQGMTPQSLKQVIAEHAPKVVIATPSFQNPTGATMSVERRQQIAQVVEDHQLWLIEDDAFGFLNPQPVAAISNFIPQRACHLTSLSKALSPSLNCGFLKAPLSLIEKVNAHLRANVYLSSSVGHATACELIKTGDAFKLASGQRELAQARQAIARQVLNLASIHTGGYHIWLPLGSQTQAHWLVEQARKQNIYLRAGDQFTVSEPAQHCVRLSLMSVSSESKLTQGLVMLNTLLDSLRTSAIAS</sequence>
<dbReference type="Proteomes" id="UP001589645">
    <property type="component" value="Unassembled WGS sequence"/>
</dbReference>
<comment type="similarity">
    <text evidence="1">In the C-terminal section; belongs to the class-I pyridoxal-phosphate-dependent aminotransferase family.</text>
</comment>
<evidence type="ECO:0000313" key="8">
    <source>
        <dbReference type="Proteomes" id="UP001589645"/>
    </source>
</evidence>
<dbReference type="SUPFAM" id="SSF53383">
    <property type="entry name" value="PLP-dependent transferases"/>
    <property type="match status" value="1"/>
</dbReference>
<organism evidence="7 8">
    <name type="scientific">Vibrio olivae</name>
    <dbReference type="NCBI Taxonomy" id="1243002"/>
    <lineage>
        <taxon>Bacteria</taxon>
        <taxon>Pseudomonadati</taxon>
        <taxon>Pseudomonadota</taxon>
        <taxon>Gammaproteobacteria</taxon>
        <taxon>Vibrionales</taxon>
        <taxon>Vibrionaceae</taxon>
        <taxon>Vibrio</taxon>
    </lineage>
</organism>
<dbReference type="SMART" id="SM00345">
    <property type="entry name" value="HTH_GNTR"/>
    <property type="match status" value="1"/>
</dbReference>
<comment type="caution">
    <text evidence="7">The sequence shown here is derived from an EMBL/GenBank/DDBJ whole genome shotgun (WGS) entry which is preliminary data.</text>
</comment>
<reference evidence="7 8" key="1">
    <citation type="submission" date="2024-09" db="EMBL/GenBank/DDBJ databases">
        <authorList>
            <person name="Sun Q."/>
            <person name="Mori K."/>
        </authorList>
    </citation>
    <scope>NUCLEOTIDE SEQUENCE [LARGE SCALE GENOMIC DNA]</scope>
    <source>
        <strain evidence="7 8">CECT 8064</strain>
    </source>
</reference>
<dbReference type="Gene3D" id="1.10.10.10">
    <property type="entry name" value="Winged helix-like DNA-binding domain superfamily/Winged helix DNA-binding domain"/>
    <property type="match status" value="1"/>
</dbReference>
<evidence type="ECO:0000256" key="1">
    <source>
        <dbReference type="ARBA" id="ARBA00005384"/>
    </source>
</evidence>
<protein>
    <submittedName>
        <fullName evidence="7">PLP-dependent aminotransferase family protein</fullName>
    </submittedName>
</protein>
<evidence type="ECO:0000256" key="2">
    <source>
        <dbReference type="ARBA" id="ARBA00022898"/>
    </source>
</evidence>
<dbReference type="EMBL" id="JBHMEP010000006">
    <property type="protein sequence ID" value="MFB9136612.1"/>
    <property type="molecule type" value="Genomic_DNA"/>
</dbReference>
<dbReference type="SUPFAM" id="SSF46785">
    <property type="entry name" value="Winged helix' DNA-binding domain"/>
    <property type="match status" value="1"/>
</dbReference>